<dbReference type="Gene3D" id="3.30.2310.20">
    <property type="entry name" value="RelE-like"/>
    <property type="match status" value="1"/>
</dbReference>
<dbReference type="RefSeq" id="WP_115086630.1">
    <property type="nucleotide sequence ID" value="NZ_CBCSFG010000023.1"/>
</dbReference>
<keyword evidence="8" id="KW-1185">Reference proteome</keyword>
<comment type="similarity">
    <text evidence="1">Belongs to the YoeB family.</text>
</comment>
<dbReference type="SUPFAM" id="SSF143011">
    <property type="entry name" value="RelE-like"/>
    <property type="match status" value="1"/>
</dbReference>
<dbReference type="AlphaFoldDB" id="A0A380SYJ1"/>
<dbReference type="GO" id="GO:0004519">
    <property type="term" value="F:endonuclease activity"/>
    <property type="evidence" value="ECO:0007669"/>
    <property type="project" value="UniProtKB-KW"/>
</dbReference>
<dbReference type="Proteomes" id="UP000255177">
    <property type="component" value="Unassembled WGS sequence"/>
</dbReference>
<evidence type="ECO:0000256" key="4">
    <source>
        <dbReference type="ARBA" id="ARBA00022759"/>
    </source>
</evidence>
<keyword evidence="2" id="KW-1277">Toxin-antitoxin system</keyword>
<reference evidence="8" key="1">
    <citation type="submission" date="2018-07" db="EMBL/GenBank/DDBJ databases">
        <authorList>
            <person name="Blom J."/>
        </authorList>
    </citation>
    <scope>NUCLEOTIDE SEQUENCE [LARGE SCALE GENOMIC DNA]</scope>
    <source>
        <strain evidence="8">CCOS 864</strain>
    </source>
</reference>
<dbReference type="Pfam" id="PF06769">
    <property type="entry name" value="YoeB_toxin"/>
    <property type="match status" value="1"/>
</dbReference>
<keyword evidence="4" id="KW-0255">Endonuclease</keyword>
<dbReference type="GO" id="GO:0098795">
    <property type="term" value="P:global gene silencing by mRNA cleavage"/>
    <property type="evidence" value="ECO:0007669"/>
    <property type="project" value="TreeGrafter"/>
</dbReference>
<organism evidence="7 8">
    <name type="scientific">Pseudomonas wadenswilerensis</name>
    <dbReference type="NCBI Taxonomy" id="1785161"/>
    <lineage>
        <taxon>Bacteria</taxon>
        <taxon>Pseudomonadati</taxon>
        <taxon>Pseudomonadota</taxon>
        <taxon>Gammaproteobacteria</taxon>
        <taxon>Pseudomonadales</taxon>
        <taxon>Pseudomonadaceae</taxon>
        <taxon>Pseudomonas</taxon>
    </lineage>
</organism>
<keyword evidence="5 7" id="KW-0378">Hydrolase</keyword>
<sequence length="101" mass="11992">MSKKKQSNKDEARKIAGLKWSDEAWDDYCHWLKADPQIHESINRLINECRRTPFKGTGKPEALKGDYAGLWSRRITQVHRLVYFYEADVLTIMQCFKHYDD</sequence>
<dbReference type="PANTHER" id="PTHR38039">
    <property type="entry name" value="TOXIN YOEB"/>
    <property type="match status" value="1"/>
</dbReference>
<dbReference type="PANTHER" id="PTHR38039:SF1">
    <property type="entry name" value="TOXIN YOEB"/>
    <property type="match status" value="1"/>
</dbReference>
<evidence type="ECO:0000256" key="5">
    <source>
        <dbReference type="ARBA" id="ARBA00022801"/>
    </source>
</evidence>
<dbReference type="GO" id="GO:0016787">
    <property type="term" value="F:hydrolase activity"/>
    <property type="evidence" value="ECO:0007669"/>
    <property type="project" value="UniProtKB-KW"/>
</dbReference>
<dbReference type="InterPro" id="IPR009614">
    <property type="entry name" value="YoeB_toxin"/>
</dbReference>
<evidence type="ECO:0000256" key="3">
    <source>
        <dbReference type="ARBA" id="ARBA00022722"/>
    </source>
</evidence>
<protein>
    <recommendedName>
        <fullName evidence="6">Putative mRNA interferase YoeB</fullName>
    </recommendedName>
</protein>
<evidence type="ECO:0000256" key="1">
    <source>
        <dbReference type="ARBA" id="ARBA00008172"/>
    </source>
</evidence>
<evidence type="ECO:0000256" key="2">
    <source>
        <dbReference type="ARBA" id="ARBA00022649"/>
    </source>
</evidence>
<evidence type="ECO:0000313" key="7">
    <source>
        <dbReference type="EMBL" id="SUQ63047.1"/>
    </source>
</evidence>
<dbReference type="EMBL" id="UIDD01000007">
    <property type="protein sequence ID" value="SUQ63047.1"/>
    <property type="molecule type" value="Genomic_DNA"/>
</dbReference>
<proteinExistence type="inferred from homology"/>
<dbReference type="NCBIfam" id="TIGR02116">
    <property type="entry name" value="toxin_Txe_YoeB"/>
    <property type="match status" value="1"/>
</dbReference>
<name>A0A380SYJ1_9PSED</name>
<accession>A0A380SYJ1</accession>
<evidence type="ECO:0000313" key="8">
    <source>
        <dbReference type="Proteomes" id="UP000255177"/>
    </source>
</evidence>
<keyword evidence="3" id="KW-0540">Nuclease</keyword>
<gene>
    <name evidence="7" type="primary">yoeB</name>
    <name evidence="7" type="ORF">CCOS864_02497</name>
</gene>
<dbReference type="GO" id="GO:0006401">
    <property type="term" value="P:RNA catabolic process"/>
    <property type="evidence" value="ECO:0007669"/>
    <property type="project" value="InterPro"/>
</dbReference>
<evidence type="ECO:0000256" key="6">
    <source>
        <dbReference type="ARBA" id="ARBA00030388"/>
    </source>
</evidence>
<dbReference type="InterPro" id="IPR035093">
    <property type="entry name" value="RelE/ParE_toxin_dom_sf"/>
</dbReference>